<feature type="transmembrane region" description="Helical" evidence="8">
    <location>
        <begin position="137"/>
        <end position="158"/>
    </location>
</feature>
<evidence type="ECO:0000256" key="6">
    <source>
        <dbReference type="ARBA" id="ARBA00022989"/>
    </source>
</evidence>
<dbReference type="GO" id="GO:0005886">
    <property type="term" value="C:plasma membrane"/>
    <property type="evidence" value="ECO:0007669"/>
    <property type="project" value="UniProtKB-SubCell"/>
</dbReference>
<dbReference type="CDD" id="cd17320">
    <property type="entry name" value="MFS_MdfA_MDR_like"/>
    <property type="match status" value="1"/>
</dbReference>
<evidence type="ECO:0000313" key="11">
    <source>
        <dbReference type="Proteomes" id="UP000064967"/>
    </source>
</evidence>
<comment type="subcellular location">
    <subcellularLocation>
        <location evidence="1">Cell membrane</location>
        <topology evidence="1">Multi-pass membrane protein</topology>
    </subcellularLocation>
</comment>
<dbReference type="Pfam" id="PF07690">
    <property type="entry name" value="MFS_1"/>
    <property type="match status" value="1"/>
</dbReference>
<comment type="similarity">
    <text evidence="2">Belongs to the major facilitator superfamily. Bcr/CmlA family.</text>
</comment>
<evidence type="ECO:0000256" key="2">
    <source>
        <dbReference type="ARBA" id="ARBA00006236"/>
    </source>
</evidence>
<keyword evidence="6 8" id="KW-1133">Transmembrane helix</keyword>
<evidence type="ECO:0000256" key="7">
    <source>
        <dbReference type="ARBA" id="ARBA00023136"/>
    </source>
</evidence>
<keyword evidence="7 8" id="KW-0472">Membrane</keyword>
<dbReference type="PATRIC" id="fig|1391654.3.peg.4146"/>
<keyword evidence="5 8" id="KW-0812">Transmembrane</keyword>
<evidence type="ECO:0000256" key="8">
    <source>
        <dbReference type="SAM" id="Phobius"/>
    </source>
</evidence>
<dbReference type="InterPro" id="IPR020846">
    <property type="entry name" value="MFS_dom"/>
</dbReference>
<feature type="transmembrane region" description="Helical" evidence="8">
    <location>
        <begin position="403"/>
        <end position="421"/>
    </location>
</feature>
<dbReference type="PANTHER" id="PTHR42718:SF9">
    <property type="entry name" value="MAJOR FACILITATOR SUPERFAMILY MULTIDRUG TRANSPORTER MFSC"/>
    <property type="match status" value="1"/>
</dbReference>
<feature type="transmembrane region" description="Helical" evidence="8">
    <location>
        <begin position="199"/>
        <end position="218"/>
    </location>
</feature>
<keyword evidence="4" id="KW-1003">Cell membrane</keyword>
<dbReference type="GO" id="GO:0042910">
    <property type="term" value="F:xenobiotic transmembrane transporter activity"/>
    <property type="evidence" value="ECO:0007669"/>
    <property type="project" value="InterPro"/>
</dbReference>
<evidence type="ECO:0000256" key="1">
    <source>
        <dbReference type="ARBA" id="ARBA00004651"/>
    </source>
</evidence>
<dbReference type="NCBIfam" id="TIGR00710">
    <property type="entry name" value="efflux_Bcr_CflA"/>
    <property type="match status" value="1"/>
</dbReference>
<proteinExistence type="inferred from homology"/>
<name>A0A0K1PWA6_9BACT</name>
<dbReference type="Gene3D" id="1.20.1720.10">
    <property type="entry name" value="Multidrug resistance protein D"/>
    <property type="match status" value="1"/>
</dbReference>
<feature type="domain" description="Major facilitator superfamily (MFS) profile" evidence="9">
    <location>
        <begin position="46"/>
        <end position="428"/>
    </location>
</feature>
<feature type="transmembrane region" description="Helical" evidence="8">
    <location>
        <begin position="318"/>
        <end position="336"/>
    </location>
</feature>
<organism evidence="10 11">
    <name type="scientific">Labilithrix luteola</name>
    <dbReference type="NCBI Taxonomy" id="1391654"/>
    <lineage>
        <taxon>Bacteria</taxon>
        <taxon>Pseudomonadati</taxon>
        <taxon>Myxococcota</taxon>
        <taxon>Polyangia</taxon>
        <taxon>Polyangiales</taxon>
        <taxon>Labilitrichaceae</taxon>
        <taxon>Labilithrix</taxon>
    </lineage>
</organism>
<keyword evidence="11" id="KW-1185">Reference proteome</keyword>
<reference evidence="10 11" key="1">
    <citation type="submission" date="2015-08" db="EMBL/GenBank/DDBJ databases">
        <authorList>
            <person name="Babu N.S."/>
            <person name="Beckwith C.J."/>
            <person name="Beseler K.G."/>
            <person name="Brison A."/>
            <person name="Carone J.V."/>
            <person name="Caskin T.P."/>
            <person name="Diamond M."/>
            <person name="Durham M.E."/>
            <person name="Foxe J.M."/>
            <person name="Go M."/>
            <person name="Henderson B.A."/>
            <person name="Jones I.B."/>
            <person name="McGettigan J.A."/>
            <person name="Micheletti S.J."/>
            <person name="Nasrallah M.E."/>
            <person name="Ortiz D."/>
            <person name="Piller C.R."/>
            <person name="Privatt S.R."/>
            <person name="Schneider S.L."/>
            <person name="Sharp S."/>
            <person name="Smith T.C."/>
            <person name="Stanton J.D."/>
            <person name="Ullery H.E."/>
            <person name="Wilson R.J."/>
            <person name="Serrano M.G."/>
            <person name="Buck G."/>
            <person name="Lee V."/>
            <person name="Wang Y."/>
            <person name="Carvalho R."/>
            <person name="Voegtly L."/>
            <person name="Shi R."/>
            <person name="Duckworth R."/>
            <person name="Johnson A."/>
            <person name="Loviza R."/>
            <person name="Walstead R."/>
            <person name="Shah Z."/>
            <person name="Kiflezghi M."/>
            <person name="Wade K."/>
            <person name="Ball S.L."/>
            <person name="Bradley K.W."/>
            <person name="Asai D.J."/>
            <person name="Bowman C.A."/>
            <person name="Russell D.A."/>
            <person name="Pope W.H."/>
            <person name="Jacobs-Sera D."/>
            <person name="Hendrix R.W."/>
            <person name="Hatfull G.F."/>
        </authorList>
    </citation>
    <scope>NUCLEOTIDE SEQUENCE [LARGE SCALE GENOMIC DNA]</scope>
    <source>
        <strain evidence="10 11">DSM 27648</strain>
    </source>
</reference>
<gene>
    <name evidence="10" type="ORF">AKJ09_04088</name>
</gene>
<feature type="transmembrane region" description="Helical" evidence="8">
    <location>
        <begin position="170"/>
        <end position="193"/>
    </location>
</feature>
<dbReference type="Proteomes" id="UP000064967">
    <property type="component" value="Chromosome"/>
</dbReference>
<dbReference type="STRING" id="1391654.AKJ09_04088"/>
<dbReference type="InterPro" id="IPR036259">
    <property type="entry name" value="MFS_trans_sf"/>
</dbReference>
<feature type="transmembrane region" description="Helical" evidence="8">
    <location>
        <begin position="112"/>
        <end position="131"/>
    </location>
</feature>
<feature type="transmembrane region" description="Helical" evidence="8">
    <location>
        <begin position="279"/>
        <end position="297"/>
    </location>
</feature>
<feature type="transmembrane region" description="Helical" evidence="8">
    <location>
        <begin position="342"/>
        <end position="365"/>
    </location>
</feature>
<dbReference type="PANTHER" id="PTHR42718">
    <property type="entry name" value="MAJOR FACILITATOR SUPERFAMILY MULTIDRUG TRANSPORTER MFSC"/>
    <property type="match status" value="1"/>
</dbReference>
<feature type="transmembrane region" description="Helical" evidence="8">
    <location>
        <begin position="377"/>
        <end position="397"/>
    </location>
</feature>
<protein>
    <submittedName>
        <fullName evidence="10">Bicyclomycin resistance protein</fullName>
    </submittedName>
</protein>
<dbReference type="SUPFAM" id="SSF103473">
    <property type="entry name" value="MFS general substrate transporter"/>
    <property type="match status" value="1"/>
</dbReference>
<feature type="transmembrane region" description="Helical" evidence="8">
    <location>
        <begin position="81"/>
        <end position="100"/>
    </location>
</feature>
<dbReference type="NCBIfam" id="NF033134">
    <property type="entry name" value="cmlA_floR"/>
    <property type="match status" value="1"/>
</dbReference>
<feature type="transmembrane region" description="Helical" evidence="8">
    <location>
        <begin position="253"/>
        <end position="273"/>
    </location>
</feature>
<dbReference type="KEGG" id="llu:AKJ09_04088"/>
<accession>A0A0K1PWA6</accession>
<feature type="transmembrane region" description="Helical" evidence="8">
    <location>
        <begin position="38"/>
        <end position="61"/>
    </location>
</feature>
<evidence type="ECO:0000256" key="3">
    <source>
        <dbReference type="ARBA" id="ARBA00022448"/>
    </source>
</evidence>
<evidence type="ECO:0000259" key="9">
    <source>
        <dbReference type="PROSITE" id="PS50850"/>
    </source>
</evidence>
<sequence>MPTFPHARSDAAAILSTLRKGGAVVRTRPQNQIQIRRSWNFSLTAALVLLCPFDLIASLGMDMYLPAVPDMPGILGTTPERVQFTLSGYLVLLGMGQLVFGPLSDRLGRRPVLLTGAVAYTFASLALVWTHTFWPFVLLRIGQAAGGAAMLVATFATVRDVYADRPEGARIYGVMSAILVFVPAFGPLLGAGLYEVGGLRAIFLPLALLAAMAGLRAFRVWPETKPAEHDDKGVQLRSFGTVLRNRDFWRYTLGYGVAMGSFFVYFSIAPALLVHHYGYSPLGFALLFGTVALVLFGTSRFSNRMIERHGLAGCFSRGLRLVVLGALLLVVREVAFDHVVAFMLPMWIIAVGIALIVSVAANGALVAFSEIAGTATALYHCASSLCFVAAGTAAVVLLPGESAWPLVVYGTLGGSSVLLLSSRTARERRG</sequence>
<evidence type="ECO:0000256" key="4">
    <source>
        <dbReference type="ARBA" id="ARBA00022475"/>
    </source>
</evidence>
<dbReference type="EMBL" id="CP012333">
    <property type="protein sequence ID" value="AKU97424.1"/>
    <property type="molecule type" value="Genomic_DNA"/>
</dbReference>
<evidence type="ECO:0000313" key="10">
    <source>
        <dbReference type="EMBL" id="AKU97424.1"/>
    </source>
</evidence>
<dbReference type="PROSITE" id="PS50850">
    <property type="entry name" value="MFS"/>
    <property type="match status" value="1"/>
</dbReference>
<dbReference type="GO" id="GO:1990961">
    <property type="term" value="P:xenobiotic detoxification by transmembrane export across the plasma membrane"/>
    <property type="evidence" value="ECO:0007669"/>
    <property type="project" value="InterPro"/>
</dbReference>
<dbReference type="AlphaFoldDB" id="A0A0K1PWA6"/>
<evidence type="ECO:0000256" key="5">
    <source>
        <dbReference type="ARBA" id="ARBA00022692"/>
    </source>
</evidence>
<keyword evidence="3" id="KW-0813">Transport</keyword>
<dbReference type="InterPro" id="IPR011701">
    <property type="entry name" value="MFS"/>
</dbReference>
<dbReference type="InterPro" id="IPR004812">
    <property type="entry name" value="Efflux_drug-R_Bcr/CmlA"/>
</dbReference>